<dbReference type="Pfam" id="PF00176">
    <property type="entry name" value="SNF2-rel_dom"/>
    <property type="match status" value="1"/>
</dbReference>
<dbReference type="PROSITE" id="PS51192">
    <property type="entry name" value="HELICASE_ATP_BIND_1"/>
    <property type="match status" value="1"/>
</dbReference>
<dbReference type="GO" id="GO:0005524">
    <property type="term" value="F:ATP binding"/>
    <property type="evidence" value="ECO:0007669"/>
    <property type="project" value="InterPro"/>
</dbReference>
<dbReference type="CDD" id="cd17919">
    <property type="entry name" value="DEXHc_Snf"/>
    <property type="match status" value="1"/>
</dbReference>
<dbReference type="AlphaFoldDB" id="A0A6B3SNK8"/>
<keyword evidence="4" id="KW-1185">Reference proteome</keyword>
<reference evidence="3 4" key="1">
    <citation type="submission" date="2020-02" db="EMBL/GenBank/DDBJ databases">
        <authorList>
            <person name="Kim M.K."/>
        </authorList>
    </citation>
    <scope>NUCLEOTIDE SEQUENCE [LARGE SCALE GENOMIC DNA]</scope>
    <source>
        <strain evidence="3 4">17J57-3</strain>
    </source>
</reference>
<dbReference type="InterPro" id="IPR038718">
    <property type="entry name" value="SNF2-like_sf"/>
</dbReference>
<name>A0A6B3SNK8_9BURK</name>
<dbReference type="EMBL" id="JAAIVB010000050">
    <property type="protein sequence ID" value="NEX62460.1"/>
    <property type="molecule type" value="Genomic_DNA"/>
</dbReference>
<proteinExistence type="predicted"/>
<accession>A0A6B3SNK8</accession>
<feature type="domain" description="Helicase ATP-binding" evidence="2">
    <location>
        <begin position="16"/>
        <end position="167"/>
    </location>
</feature>
<dbReference type="GO" id="GO:0016787">
    <property type="term" value="F:hydrolase activity"/>
    <property type="evidence" value="ECO:0007669"/>
    <property type="project" value="UniProtKB-KW"/>
</dbReference>
<comment type="caution">
    <text evidence="3">The sequence shown here is derived from an EMBL/GenBank/DDBJ whole genome shotgun (WGS) entry which is preliminary data.</text>
</comment>
<evidence type="ECO:0000313" key="4">
    <source>
        <dbReference type="Proteomes" id="UP000482155"/>
    </source>
</evidence>
<dbReference type="InterPro" id="IPR014001">
    <property type="entry name" value="Helicase_ATP-bd"/>
</dbReference>
<dbReference type="RefSeq" id="WP_163964766.1">
    <property type="nucleotide sequence ID" value="NZ_JAAIVB010000050.1"/>
</dbReference>
<evidence type="ECO:0000313" key="3">
    <source>
        <dbReference type="EMBL" id="NEX62460.1"/>
    </source>
</evidence>
<dbReference type="GO" id="GO:0031297">
    <property type="term" value="P:replication fork processing"/>
    <property type="evidence" value="ECO:0007669"/>
    <property type="project" value="TreeGrafter"/>
</dbReference>
<dbReference type="InterPro" id="IPR000330">
    <property type="entry name" value="SNF2_N"/>
</dbReference>
<evidence type="ECO:0000259" key="2">
    <source>
        <dbReference type="PROSITE" id="PS51192"/>
    </source>
</evidence>
<dbReference type="PANTHER" id="PTHR45766">
    <property type="entry name" value="DNA ANNEALING HELICASE AND ENDONUCLEASE ZRANB3 FAMILY MEMBER"/>
    <property type="match status" value="1"/>
</dbReference>
<dbReference type="SUPFAM" id="SSF52540">
    <property type="entry name" value="P-loop containing nucleoside triphosphate hydrolases"/>
    <property type="match status" value="1"/>
</dbReference>
<dbReference type="InterPro" id="IPR027417">
    <property type="entry name" value="P-loop_NTPase"/>
</dbReference>
<dbReference type="Gene3D" id="3.40.50.10810">
    <property type="entry name" value="Tandem AAA-ATPase domain"/>
    <property type="match status" value="1"/>
</dbReference>
<dbReference type="Proteomes" id="UP000482155">
    <property type="component" value="Unassembled WGS sequence"/>
</dbReference>
<dbReference type="PANTHER" id="PTHR45766:SF6">
    <property type="entry name" value="SWI_SNF-RELATED MATRIX-ASSOCIATED ACTIN-DEPENDENT REGULATOR OF CHROMATIN SUBFAMILY A-LIKE PROTEIN 1"/>
    <property type="match status" value="1"/>
</dbReference>
<sequence>MSVATSGLYPHQVSGIEFLKQHGRAILADDMGLGKTRQAIVAINEASPRGMILVICPASLKLNWKREIRLVDPSAAVEVLGVNGHSEATPRWVVVNYDILAKNAGMLRSINWAGIIVDEAHFIKNSSQRTSQVLKLTGVTDGKPTQADGPRAVYLLTGTPMPNVSVS</sequence>
<gene>
    <name evidence="3" type="ORF">G3574_15325</name>
</gene>
<evidence type="ECO:0000256" key="1">
    <source>
        <dbReference type="ARBA" id="ARBA00022801"/>
    </source>
</evidence>
<dbReference type="GO" id="GO:0006281">
    <property type="term" value="P:DNA repair"/>
    <property type="evidence" value="ECO:0007669"/>
    <property type="project" value="TreeGrafter"/>
</dbReference>
<dbReference type="SMART" id="SM00487">
    <property type="entry name" value="DEXDc"/>
    <property type="match status" value="1"/>
</dbReference>
<keyword evidence="1" id="KW-0378">Hydrolase</keyword>
<organism evidence="3 4">
    <name type="scientific">Noviherbaspirillum galbum</name>
    <dbReference type="NCBI Taxonomy" id="2709383"/>
    <lineage>
        <taxon>Bacteria</taxon>
        <taxon>Pseudomonadati</taxon>
        <taxon>Pseudomonadota</taxon>
        <taxon>Betaproteobacteria</taxon>
        <taxon>Burkholderiales</taxon>
        <taxon>Oxalobacteraceae</taxon>
        <taxon>Noviherbaspirillum</taxon>
    </lineage>
</organism>
<protein>
    <recommendedName>
        <fullName evidence="2">Helicase ATP-binding domain-containing protein</fullName>
    </recommendedName>
</protein>